<keyword evidence="6" id="KW-1185">Reference proteome</keyword>
<dbReference type="NCBIfam" id="NF006534">
    <property type="entry name" value="PRK09014.1"/>
    <property type="match status" value="1"/>
</dbReference>
<dbReference type="AlphaFoldDB" id="A0A2V3ZGX9"/>
<dbReference type="OrthoDB" id="9790639at2"/>
<dbReference type="Pfam" id="PF02357">
    <property type="entry name" value="NusG"/>
    <property type="match status" value="1"/>
</dbReference>
<proteinExistence type="predicted"/>
<dbReference type="InterPro" id="IPR036735">
    <property type="entry name" value="NGN_dom_sf"/>
</dbReference>
<dbReference type="SUPFAM" id="SSF50104">
    <property type="entry name" value="Translation proteins SH3-like domain"/>
    <property type="match status" value="1"/>
</dbReference>
<dbReference type="SMART" id="SM00738">
    <property type="entry name" value="NGN"/>
    <property type="match status" value="1"/>
</dbReference>
<comment type="caution">
    <text evidence="5">The sequence shown here is derived from an EMBL/GenBank/DDBJ whole genome shotgun (WGS) entry which is preliminary data.</text>
</comment>
<dbReference type="NCBIfam" id="TIGR01955">
    <property type="entry name" value="RfaH"/>
    <property type="match status" value="1"/>
</dbReference>
<dbReference type="PANTHER" id="PTHR30265">
    <property type="entry name" value="RHO-INTERACTING TRANSCRIPTION TERMINATION FACTOR NUSG"/>
    <property type="match status" value="1"/>
</dbReference>
<evidence type="ECO:0000313" key="5">
    <source>
        <dbReference type="EMBL" id="PXX88871.1"/>
    </source>
</evidence>
<gene>
    <name evidence="5" type="primary">rfaH</name>
    <name evidence="5" type="ORF">DIT71_16910</name>
</gene>
<dbReference type="CDD" id="cd06091">
    <property type="entry name" value="KOW_NusG"/>
    <property type="match status" value="1"/>
</dbReference>
<dbReference type="Proteomes" id="UP000253987">
    <property type="component" value="Unassembled WGS sequence"/>
</dbReference>
<dbReference type="InterPro" id="IPR008991">
    <property type="entry name" value="Translation_prot_SH3-like_sf"/>
</dbReference>
<dbReference type="GO" id="GO:0031564">
    <property type="term" value="P:transcription antitermination"/>
    <property type="evidence" value="ECO:0007669"/>
    <property type="project" value="UniProtKB-KW"/>
</dbReference>
<name>A0A2V3ZGX9_9GAMM</name>
<evidence type="ECO:0000256" key="2">
    <source>
        <dbReference type="ARBA" id="ARBA00023015"/>
    </source>
</evidence>
<evidence type="ECO:0000256" key="1">
    <source>
        <dbReference type="ARBA" id="ARBA00022814"/>
    </source>
</evidence>
<evidence type="ECO:0000259" key="4">
    <source>
        <dbReference type="SMART" id="SM00738"/>
    </source>
</evidence>
<organism evidence="5 6">
    <name type="scientific">Marinobacter vulgaris</name>
    <dbReference type="NCBI Taxonomy" id="1928331"/>
    <lineage>
        <taxon>Bacteria</taxon>
        <taxon>Pseudomonadati</taxon>
        <taxon>Pseudomonadota</taxon>
        <taxon>Gammaproteobacteria</taxon>
        <taxon>Pseudomonadales</taxon>
        <taxon>Marinobacteraceae</taxon>
        <taxon>Marinobacter</taxon>
    </lineage>
</organism>
<dbReference type="PANTHER" id="PTHR30265:SF7">
    <property type="entry name" value="TRANSCRIPTION ANTITERMINATION PROTEIN RFAH"/>
    <property type="match status" value="1"/>
</dbReference>
<reference evidence="5 6" key="2">
    <citation type="submission" date="2018-06" db="EMBL/GenBank/DDBJ databases">
        <title>Marinobactersediminissp. nov, a moderately halophilic bacterium isolated from marine solar saltern.</title>
        <authorList>
            <person name="Zhang Y."/>
        </authorList>
    </citation>
    <scope>NUCLEOTIDE SEQUENCE [LARGE SCALE GENOMIC DNA]</scope>
    <source>
        <strain evidence="5 6">F01</strain>
    </source>
</reference>
<evidence type="ECO:0000313" key="6">
    <source>
        <dbReference type="Proteomes" id="UP000253987"/>
    </source>
</evidence>
<dbReference type="InterPro" id="IPR043425">
    <property type="entry name" value="NusG-like"/>
</dbReference>
<dbReference type="InterPro" id="IPR006645">
    <property type="entry name" value="NGN-like_dom"/>
</dbReference>
<dbReference type="RefSeq" id="WP_114614413.1">
    <property type="nucleotide sequence ID" value="NZ_QFWX01000010.1"/>
</dbReference>
<dbReference type="CDD" id="cd09892">
    <property type="entry name" value="NGN_SP_RfaH"/>
    <property type="match status" value="1"/>
</dbReference>
<dbReference type="GO" id="GO:0006354">
    <property type="term" value="P:DNA-templated transcription elongation"/>
    <property type="evidence" value="ECO:0007669"/>
    <property type="project" value="InterPro"/>
</dbReference>
<dbReference type="SUPFAM" id="SSF82679">
    <property type="entry name" value="N-utilization substance G protein NusG, N-terminal domain"/>
    <property type="match status" value="1"/>
</dbReference>
<accession>A0A2V3ZGX9</accession>
<dbReference type="GO" id="GO:0005829">
    <property type="term" value="C:cytosol"/>
    <property type="evidence" value="ECO:0007669"/>
    <property type="project" value="TreeGrafter"/>
</dbReference>
<feature type="domain" description="NusG-like N-terminal" evidence="4">
    <location>
        <begin position="1"/>
        <end position="99"/>
    </location>
</feature>
<protein>
    <submittedName>
        <fullName evidence="5">Transcription/translation regulatory transformer protein RfaH</fullName>
    </submittedName>
</protein>
<sequence>MTWYALQHKPAQGDRALTHLQNQDIACFYPKITVEKIKGGKRTKKLEPLFPGYLFVNLEQTDPMWAKLRSTRGVIRVVGFANKPAAISDDVIQHIKYSLDTVIEQGGIKPGQTVELDDGPFKGISAIFQAYDGEERAIVLISFMQKQQTVKVPLSTVTPHIRRSD</sequence>
<evidence type="ECO:0000256" key="3">
    <source>
        <dbReference type="ARBA" id="ARBA00023163"/>
    </source>
</evidence>
<dbReference type="EMBL" id="QFWX01000010">
    <property type="protein sequence ID" value="PXX88871.1"/>
    <property type="molecule type" value="Genomic_DNA"/>
</dbReference>
<dbReference type="Gene3D" id="3.30.70.940">
    <property type="entry name" value="NusG, N-terminal domain"/>
    <property type="match status" value="1"/>
</dbReference>
<keyword evidence="2" id="KW-0805">Transcription regulation</keyword>
<reference evidence="6" key="1">
    <citation type="submission" date="2018-05" db="EMBL/GenBank/DDBJ databases">
        <authorList>
            <person name="Lu D."/>
        </authorList>
    </citation>
    <scope>NUCLEOTIDE SEQUENCE [LARGE SCALE GENOMIC DNA]</scope>
    <source>
        <strain evidence="6">F01</strain>
    </source>
</reference>
<keyword evidence="3" id="KW-0804">Transcription</keyword>
<keyword evidence="1" id="KW-0889">Transcription antitermination</keyword>
<dbReference type="InterPro" id="IPR010215">
    <property type="entry name" value="Transcription_antiterm_RfaH"/>
</dbReference>